<sequence>MARIWDEMVSLGSKFFWAISPRNIQMTNVKDKDYEFFPGGYIFGIEFFCYQRILYKLYWLLLYLNLPLLFMELWCFVNGENPSMSLIVKHQFTIVVHVTGILFQLIIMQEREKIYKANETAKKLQWSLNFLNSKVKRIVAMRSVAINICMTLSYFVIILYLYNIPKEIQKSLLMQKIVQLNQNSLTYTVLGMKLLNIIFLNYFIILMPLVHIYFTLEGEFQVFLLAEYVSKLIFHLMRTGGKANGKFVSEKLRKIVKRQNELKQFYLDNEKLVNTAGIKFLFIMSLYVAIIIYAIFEKALETTTIISCILMAFLNTVCATVGGQRYEDQIRVYAELCKMPWYDWSNENKRFYQLILIGSSKIPRVAIFQDTYLNYSLGLKVG</sequence>
<accession>A0ABD1FFJ4</accession>
<protein>
    <recommendedName>
        <fullName evidence="4">Odorant receptor</fullName>
    </recommendedName>
</protein>
<proteinExistence type="predicted"/>
<keyword evidence="1" id="KW-0812">Transmembrane</keyword>
<evidence type="ECO:0008006" key="4">
    <source>
        <dbReference type="Google" id="ProtNLM"/>
    </source>
</evidence>
<comment type="caution">
    <text evidence="2">The sequence shown here is derived from an EMBL/GenBank/DDBJ whole genome shotgun (WGS) entry which is preliminary data.</text>
</comment>
<feature type="transmembrane region" description="Helical" evidence="1">
    <location>
        <begin position="272"/>
        <end position="296"/>
    </location>
</feature>
<organism evidence="2 3">
    <name type="scientific">Hypothenemus hampei</name>
    <name type="common">Coffee berry borer</name>
    <dbReference type="NCBI Taxonomy" id="57062"/>
    <lineage>
        <taxon>Eukaryota</taxon>
        <taxon>Metazoa</taxon>
        <taxon>Ecdysozoa</taxon>
        <taxon>Arthropoda</taxon>
        <taxon>Hexapoda</taxon>
        <taxon>Insecta</taxon>
        <taxon>Pterygota</taxon>
        <taxon>Neoptera</taxon>
        <taxon>Endopterygota</taxon>
        <taxon>Coleoptera</taxon>
        <taxon>Polyphaga</taxon>
        <taxon>Cucujiformia</taxon>
        <taxon>Curculionidae</taxon>
        <taxon>Scolytinae</taxon>
        <taxon>Hypothenemus</taxon>
    </lineage>
</organism>
<feature type="transmembrane region" description="Helical" evidence="1">
    <location>
        <begin position="302"/>
        <end position="321"/>
    </location>
</feature>
<dbReference type="EMBL" id="JBDJPC010000001">
    <property type="protein sequence ID" value="KAL1517730.1"/>
    <property type="molecule type" value="Genomic_DNA"/>
</dbReference>
<name>A0ABD1FFJ4_HYPHA</name>
<evidence type="ECO:0000313" key="2">
    <source>
        <dbReference type="EMBL" id="KAL1517730.1"/>
    </source>
</evidence>
<keyword evidence="1" id="KW-1133">Transmembrane helix</keyword>
<dbReference type="AlphaFoldDB" id="A0ABD1FFJ4"/>
<reference evidence="2 3" key="1">
    <citation type="submission" date="2024-05" db="EMBL/GenBank/DDBJ databases">
        <title>Genetic variation in Jamaican populations of the coffee berry borer (Hypothenemus hampei).</title>
        <authorList>
            <person name="Errbii M."/>
            <person name="Myrie A."/>
        </authorList>
    </citation>
    <scope>NUCLEOTIDE SEQUENCE [LARGE SCALE GENOMIC DNA]</scope>
    <source>
        <strain evidence="2">JA-Hopewell-2020-01-JO</strain>
        <tissue evidence="2">Whole body</tissue>
    </source>
</reference>
<gene>
    <name evidence="2" type="ORF">ABEB36_001461</name>
</gene>
<feature type="transmembrane region" description="Helical" evidence="1">
    <location>
        <begin position="194"/>
        <end position="214"/>
    </location>
</feature>
<feature type="transmembrane region" description="Helical" evidence="1">
    <location>
        <begin position="57"/>
        <end position="79"/>
    </location>
</feature>
<keyword evidence="1" id="KW-0472">Membrane</keyword>
<feature type="transmembrane region" description="Helical" evidence="1">
    <location>
        <begin position="144"/>
        <end position="162"/>
    </location>
</feature>
<dbReference type="Proteomes" id="UP001566132">
    <property type="component" value="Unassembled WGS sequence"/>
</dbReference>
<evidence type="ECO:0000256" key="1">
    <source>
        <dbReference type="SAM" id="Phobius"/>
    </source>
</evidence>
<feature type="transmembrane region" description="Helical" evidence="1">
    <location>
        <begin position="91"/>
        <end position="108"/>
    </location>
</feature>
<keyword evidence="3" id="KW-1185">Reference proteome</keyword>
<evidence type="ECO:0000313" key="3">
    <source>
        <dbReference type="Proteomes" id="UP001566132"/>
    </source>
</evidence>